<feature type="region of interest" description="Disordered" evidence="1">
    <location>
        <begin position="47"/>
        <end position="209"/>
    </location>
</feature>
<dbReference type="EMBL" id="JARJCN010000004">
    <property type="protein sequence ID" value="KAJ7101331.1"/>
    <property type="molecule type" value="Genomic_DNA"/>
</dbReference>
<feature type="region of interest" description="Disordered" evidence="1">
    <location>
        <begin position="1"/>
        <end position="32"/>
    </location>
</feature>
<dbReference type="Proteomes" id="UP001222325">
    <property type="component" value="Unassembled WGS sequence"/>
</dbReference>
<sequence length="209" mass="22497">MPAARSQKSSKKVTPAEAASSRGPARYRVRRTLPPIFRTQDLTILYTVPEASEPQAPAPAPADDASTSTITDTAPGPSRYQVRRTLPPVFRTQDPTILYTVQETSEPQAPAPAPADDVSPDREHSDPSTSTIPDNAPPSRTEHPHTPVAPNTPFSGSKVPKPMAKARSLGPDDLAKRGACEAARNLSANKADDWTGRREGNTYVLTLRQ</sequence>
<reference evidence="2" key="1">
    <citation type="submission" date="2023-03" db="EMBL/GenBank/DDBJ databases">
        <title>Massive genome expansion in bonnet fungi (Mycena s.s.) driven by repeated elements and novel gene families across ecological guilds.</title>
        <authorList>
            <consortium name="Lawrence Berkeley National Laboratory"/>
            <person name="Harder C.B."/>
            <person name="Miyauchi S."/>
            <person name="Viragh M."/>
            <person name="Kuo A."/>
            <person name="Thoen E."/>
            <person name="Andreopoulos B."/>
            <person name="Lu D."/>
            <person name="Skrede I."/>
            <person name="Drula E."/>
            <person name="Henrissat B."/>
            <person name="Morin E."/>
            <person name="Kohler A."/>
            <person name="Barry K."/>
            <person name="LaButti K."/>
            <person name="Morin E."/>
            <person name="Salamov A."/>
            <person name="Lipzen A."/>
            <person name="Mereny Z."/>
            <person name="Hegedus B."/>
            <person name="Baldrian P."/>
            <person name="Stursova M."/>
            <person name="Weitz H."/>
            <person name="Taylor A."/>
            <person name="Grigoriev I.V."/>
            <person name="Nagy L.G."/>
            <person name="Martin F."/>
            <person name="Kauserud H."/>
        </authorList>
    </citation>
    <scope>NUCLEOTIDE SEQUENCE</scope>
    <source>
        <strain evidence="2">CBHHK173m</strain>
    </source>
</reference>
<gene>
    <name evidence="2" type="ORF">B0H15DRAFT_991120</name>
</gene>
<dbReference type="AlphaFoldDB" id="A0AAD6UF29"/>
<evidence type="ECO:0000256" key="1">
    <source>
        <dbReference type="SAM" id="MobiDB-lite"/>
    </source>
</evidence>
<organism evidence="2 3">
    <name type="scientific">Mycena belliarum</name>
    <dbReference type="NCBI Taxonomy" id="1033014"/>
    <lineage>
        <taxon>Eukaryota</taxon>
        <taxon>Fungi</taxon>
        <taxon>Dikarya</taxon>
        <taxon>Basidiomycota</taxon>
        <taxon>Agaricomycotina</taxon>
        <taxon>Agaricomycetes</taxon>
        <taxon>Agaricomycetidae</taxon>
        <taxon>Agaricales</taxon>
        <taxon>Marasmiineae</taxon>
        <taxon>Mycenaceae</taxon>
        <taxon>Mycena</taxon>
    </lineage>
</organism>
<proteinExistence type="predicted"/>
<name>A0AAD6UF29_9AGAR</name>
<evidence type="ECO:0000313" key="2">
    <source>
        <dbReference type="EMBL" id="KAJ7101331.1"/>
    </source>
</evidence>
<protein>
    <submittedName>
        <fullName evidence="2">Uncharacterized protein</fullName>
    </submittedName>
</protein>
<comment type="caution">
    <text evidence="2">The sequence shown here is derived from an EMBL/GenBank/DDBJ whole genome shotgun (WGS) entry which is preliminary data.</text>
</comment>
<feature type="compositionally biased region" description="Low complexity" evidence="1">
    <location>
        <begin position="49"/>
        <end position="75"/>
    </location>
</feature>
<feature type="compositionally biased region" description="Polar residues" evidence="1">
    <location>
        <begin position="93"/>
        <end position="106"/>
    </location>
</feature>
<evidence type="ECO:0000313" key="3">
    <source>
        <dbReference type="Proteomes" id="UP001222325"/>
    </source>
</evidence>
<accession>A0AAD6UF29</accession>
<keyword evidence="3" id="KW-1185">Reference proteome</keyword>
<feature type="compositionally biased region" description="Basic and acidic residues" evidence="1">
    <location>
        <begin position="190"/>
        <end position="200"/>
    </location>
</feature>